<organism evidence="1 2">
    <name type="scientific">Actinomadura graeca</name>
    <dbReference type="NCBI Taxonomy" id="2750812"/>
    <lineage>
        <taxon>Bacteria</taxon>
        <taxon>Bacillati</taxon>
        <taxon>Actinomycetota</taxon>
        <taxon>Actinomycetes</taxon>
        <taxon>Streptosporangiales</taxon>
        <taxon>Thermomonosporaceae</taxon>
        <taxon>Actinomadura</taxon>
    </lineage>
</organism>
<reference evidence="1" key="1">
    <citation type="submission" date="2020-07" db="EMBL/GenBank/DDBJ databases">
        <authorList>
            <person name="Tarantini F.S."/>
            <person name="Hong K.W."/>
            <person name="Chan K.G."/>
        </authorList>
    </citation>
    <scope>NUCLEOTIDE SEQUENCE</scope>
    <source>
        <strain evidence="1">32-07</strain>
    </source>
</reference>
<dbReference type="Proteomes" id="UP001049518">
    <property type="component" value="Chromosome"/>
</dbReference>
<proteinExistence type="predicted"/>
<accession>A0ABX8QYC4</accession>
<dbReference type="RefSeq" id="WP_231328858.1">
    <property type="nucleotide sequence ID" value="NZ_CP059572.1"/>
</dbReference>
<protein>
    <submittedName>
        <fullName evidence="1">Uncharacterized protein</fullName>
    </submittedName>
</protein>
<name>A0ABX8QYC4_9ACTN</name>
<evidence type="ECO:0000313" key="1">
    <source>
        <dbReference type="EMBL" id="QXJ23179.1"/>
    </source>
</evidence>
<sequence length="81" mass="8691">MKGDRVEIMIDAGGEGTRTYEVVASRAGRRVEVATRRGVVEVSEVTRTGTAVRTARFMASRVLALVEYPSADTAHPDDAPA</sequence>
<keyword evidence="2" id="KW-1185">Reference proteome</keyword>
<gene>
    <name evidence="1" type="ORF">AGRA3207_004304</name>
</gene>
<dbReference type="EMBL" id="CP059572">
    <property type="protein sequence ID" value="QXJ23179.1"/>
    <property type="molecule type" value="Genomic_DNA"/>
</dbReference>
<evidence type="ECO:0000313" key="2">
    <source>
        <dbReference type="Proteomes" id="UP001049518"/>
    </source>
</evidence>